<organism evidence="2 3">
    <name type="scientific">Trifolium pratense</name>
    <name type="common">Red clover</name>
    <dbReference type="NCBI Taxonomy" id="57577"/>
    <lineage>
        <taxon>Eukaryota</taxon>
        <taxon>Viridiplantae</taxon>
        <taxon>Streptophyta</taxon>
        <taxon>Embryophyta</taxon>
        <taxon>Tracheophyta</taxon>
        <taxon>Spermatophyta</taxon>
        <taxon>Magnoliopsida</taxon>
        <taxon>eudicotyledons</taxon>
        <taxon>Gunneridae</taxon>
        <taxon>Pentapetalae</taxon>
        <taxon>rosids</taxon>
        <taxon>fabids</taxon>
        <taxon>Fabales</taxon>
        <taxon>Fabaceae</taxon>
        <taxon>Papilionoideae</taxon>
        <taxon>50 kb inversion clade</taxon>
        <taxon>NPAAA clade</taxon>
        <taxon>Hologalegina</taxon>
        <taxon>IRL clade</taxon>
        <taxon>Trifolieae</taxon>
        <taxon>Trifolium</taxon>
    </lineage>
</organism>
<reference evidence="2 3" key="2">
    <citation type="journal article" date="2017" name="Front. Plant Sci.">
        <title>Gene Classification and Mining of Molecular Markers Useful in Red Clover (Trifolium pratense) Breeding.</title>
        <authorList>
            <person name="Istvanek J."/>
            <person name="Dluhosova J."/>
            <person name="Dluhos P."/>
            <person name="Patkova L."/>
            <person name="Nedelnik J."/>
            <person name="Repkova J."/>
        </authorList>
    </citation>
    <scope>NUCLEOTIDE SEQUENCE [LARGE SCALE GENOMIC DNA]</scope>
    <source>
        <strain evidence="3">cv. Tatra</strain>
        <tissue evidence="2">Young leaves</tissue>
    </source>
</reference>
<gene>
    <name evidence="2" type="ORF">L195_g021518</name>
</gene>
<dbReference type="AlphaFoldDB" id="A0A2K3N5H6"/>
<feature type="region of interest" description="Disordered" evidence="1">
    <location>
        <begin position="93"/>
        <end position="127"/>
    </location>
</feature>
<reference evidence="2 3" key="1">
    <citation type="journal article" date="2014" name="Am. J. Bot.">
        <title>Genome assembly and annotation for red clover (Trifolium pratense; Fabaceae).</title>
        <authorList>
            <person name="Istvanek J."/>
            <person name="Jaros M."/>
            <person name="Krenek A."/>
            <person name="Repkova J."/>
        </authorList>
    </citation>
    <scope>NUCLEOTIDE SEQUENCE [LARGE SCALE GENOMIC DNA]</scope>
    <source>
        <strain evidence="3">cv. Tatra</strain>
        <tissue evidence="2">Young leaves</tissue>
    </source>
</reference>
<feature type="region of interest" description="Disordered" evidence="1">
    <location>
        <begin position="312"/>
        <end position="342"/>
    </location>
</feature>
<sequence length="342" mass="37831">MSEEDKAGLKKLEDWVAGFVKGPCVHRVKDEDGNTITVPLLGEDGKQVFEIRCIQTNELLSCKSGATRLIVLDNMSGQAANILKMFSKNKKKSVNRQGSAMSSATGASSGSPQIGGTSVVREKRQRTEPMEDDLVMLDIEQKGKTVVPPCWGQPKYFEKHPLSVGNKEKIVVLGMEPKKREEAIAEDVAGLMRLVETALVLNERAGVPDKDLEAARARVRELEVVNMALEGQLEKEVEGLRPSGEQLKQLEEEVAKLRQDMAPAEGEIEFTRGFKTRAELVQGCSKVLDQLTREVRDGQIILDEENEANELADLEAEKKKKDGDDMAVEQVDDTQERQDESG</sequence>
<evidence type="ECO:0000256" key="1">
    <source>
        <dbReference type="SAM" id="MobiDB-lite"/>
    </source>
</evidence>
<feature type="compositionally biased region" description="Basic and acidic residues" evidence="1">
    <location>
        <begin position="315"/>
        <end position="324"/>
    </location>
</feature>
<dbReference type="Proteomes" id="UP000236291">
    <property type="component" value="Unassembled WGS sequence"/>
</dbReference>
<evidence type="ECO:0000313" key="3">
    <source>
        <dbReference type="Proteomes" id="UP000236291"/>
    </source>
</evidence>
<dbReference type="EMBL" id="ASHM01016462">
    <property type="protein sequence ID" value="PNX98276.1"/>
    <property type="molecule type" value="Genomic_DNA"/>
</dbReference>
<protein>
    <submittedName>
        <fullName evidence="2">Uncharacterized protein</fullName>
    </submittedName>
</protein>
<evidence type="ECO:0000313" key="2">
    <source>
        <dbReference type="EMBL" id="PNX98276.1"/>
    </source>
</evidence>
<feature type="compositionally biased region" description="Low complexity" evidence="1">
    <location>
        <begin position="98"/>
        <end position="111"/>
    </location>
</feature>
<proteinExistence type="predicted"/>
<accession>A0A2K3N5H6</accession>
<name>A0A2K3N5H6_TRIPR</name>
<comment type="caution">
    <text evidence="2">The sequence shown here is derived from an EMBL/GenBank/DDBJ whole genome shotgun (WGS) entry which is preliminary data.</text>
</comment>